<reference evidence="3 4" key="1">
    <citation type="journal article" date="2016" name="Int. J. Syst. Evol. Microbiol.">
        <title>Pseudaminobacter manganicus sp. nov., isolated from sludge of a manganese mine.</title>
        <authorList>
            <person name="Li J."/>
            <person name="Huang J."/>
            <person name="Liao S."/>
            <person name="Wang G."/>
        </authorList>
    </citation>
    <scope>NUCLEOTIDE SEQUENCE [LARGE SCALE GENOMIC DNA]</scope>
    <source>
        <strain evidence="3 4">JH-7</strain>
    </source>
</reference>
<keyword evidence="4" id="KW-1185">Reference proteome</keyword>
<protein>
    <submittedName>
        <fullName evidence="3">Uncharacterized protein</fullName>
    </submittedName>
</protein>
<dbReference type="AlphaFoldDB" id="A0A1V8RNK0"/>
<organism evidence="3 4">
    <name type="scientific">Manganibacter manganicus</name>
    <dbReference type="NCBI Taxonomy" id="1873176"/>
    <lineage>
        <taxon>Bacteria</taxon>
        <taxon>Pseudomonadati</taxon>
        <taxon>Pseudomonadota</taxon>
        <taxon>Alphaproteobacteria</taxon>
        <taxon>Hyphomicrobiales</taxon>
        <taxon>Phyllobacteriaceae</taxon>
        <taxon>Manganibacter</taxon>
    </lineage>
</organism>
<evidence type="ECO:0000256" key="1">
    <source>
        <dbReference type="SAM" id="Coils"/>
    </source>
</evidence>
<keyword evidence="1" id="KW-0175">Coiled coil</keyword>
<accession>A0A1V8RNK0</accession>
<dbReference type="OrthoDB" id="8410973at2"/>
<sequence>MTPAERARLIDKQEFEAECKAVRSRALQYTQQRQQQERERVQAIELTADNIIHHNMPAEQKEKRRNAGRKAKQHTVNGVSRTLQGWADHLGITYQTLHTRLKTRTLAEVVAMPAGRCMNRHTVNGETRTIHEWADYLGITYHALIKRMQTRTLAEAIAMNDGHKMRPGNSGRQPQLHMVNGEAKTLEEWADHIGISYNGLVTRLKTRTLAEAVAMPPDPRCQRTRGVSSNLEGFEGTGAGSTLQEIPDITLQDKPA</sequence>
<feature type="region of interest" description="Disordered" evidence="2">
    <location>
        <begin position="217"/>
        <end position="256"/>
    </location>
</feature>
<gene>
    <name evidence="3" type="ORF">BFN67_03495</name>
</gene>
<feature type="coiled-coil region" evidence="1">
    <location>
        <begin position="12"/>
        <end position="39"/>
    </location>
</feature>
<evidence type="ECO:0000256" key="2">
    <source>
        <dbReference type="SAM" id="MobiDB-lite"/>
    </source>
</evidence>
<evidence type="ECO:0000313" key="4">
    <source>
        <dbReference type="Proteomes" id="UP000191905"/>
    </source>
</evidence>
<dbReference type="EMBL" id="MDET01000023">
    <property type="protein sequence ID" value="OQM74714.1"/>
    <property type="molecule type" value="Genomic_DNA"/>
</dbReference>
<feature type="region of interest" description="Disordered" evidence="2">
    <location>
        <begin position="57"/>
        <end position="76"/>
    </location>
</feature>
<proteinExistence type="predicted"/>
<evidence type="ECO:0000313" key="3">
    <source>
        <dbReference type="EMBL" id="OQM74714.1"/>
    </source>
</evidence>
<dbReference type="RefSeq" id="WP_080920253.1">
    <property type="nucleotide sequence ID" value="NZ_MDET01000023.1"/>
</dbReference>
<feature type="compositionally biased region" description="Basic residues" evidence="2">
    <location>
        <begin position="63"/>
        <end position="73"/>
    </location>
</feature>
<name>A0A1V8RNK0_9HYPH</name>
<dbReference type="Proteomes" id="UP000191905">
    <property type="component" value="Unassembled WGS sequence"/>
</dbReference>
<dbReference type="STRING" id="1873176.BFN67_03495"/>
<comment type="caution">
    <text evidence="3">The sequence shown here is derived from an EMBL/GenBank/DDBJ whole genome shotgun (WGS) entry which is preliminary data.</text>
</comment>